<dbReference type="EMBL" id="FRAH01000066">
    <property type="protein sequence ID" value="SHL09496.1"/>
    <property type="molecule type" value="Genomic_DNA"/>
</dbReference>
<dbReference type="Pfam" id="PF20612">
    <property type="entry name" value="SHOCT_2"/>
    <property type="match status" value="1"/>
</dbReference>
<dbReference type="InterPro" id="IPR046749">
    <property type="entry name" value="SHOCT_2"/>
</dbReference>
<reference evidence="2 3" key="1">
    <citation type="submission" date="2016-11" db="EMBL/GenBank/DDBJ databases">
        <authorList>
            <person name="Jaros S."/>
            <person name="Januszkiewicz K."/>
            <person name="Wedrychowicz H."/>
        </authorList>
    </citation>
    <scope>NUCLEOTIDE SEQUENCE [LARGE SCALE GENOMIC DNA]</scope>
    <source>
        <strain evidence="2 3">DSM 14214</strain>
    </source>
</reference>
<dbReference type="Proteomes" id="UP000183975">
    <property type="component" value="Unassembled WGS sequence"/>
</dbReference>
<evidence type="ECO:0000313" key="2">
    <source>
        <dbReference type="EMBL" id="SHL09496.1"/>
    </source>
</evidence>
<dbReference type="AlphaFoldDB" id="A0A1M6XUA3"/>
<name>A0A1M6XUA3_9FIRM</name>
<feature type="domain" description="SHOCT-like" evidence="1">
    <location>
        <begin position="1"/>
        <end position="52"/>
    </location>
</feature>
<gene>
    <name evidence="2" type="ORF">SAMN02745138_02863</name>
</gene>
<sequence>MSKDQMQNEIRYQLSKELLTRMLFRNLISEEEYNQMNSLNLQTFQPAEAKLYEKNSRCVTEKQVSFA</sequence>
<accession>A0A1M6XUA3</accession>
<dbReference type="RefSeq" id="WP_072852898.1">
    <property type="nucleotide sequence ID" value="NZ_FRAH01000066.1"/>
</dbReference>
<protein>
    <recommendedName>
        <fullName evidence="1">SHOCT-like domain-containing protein</fullName>
    </recommendedName>
</protein>
<proteinExistence type="predicted"/>
<keyword evidence="3" id="KW-1185">Reference proteome</keyword>
<organism evidence="2 3">
    <name type="scientific">Anaerotignum lactatifermentans DSM 14214</name>
    <dbReference type="NCBI Taxonomy" id="1121323"/>
    <lineage>
        <taxon>Bacteria</taxon>
        <taxon>Bacillati</taxon>
        <taxon>Bacillota</taxon>
        <taxon>Clostridia</taxon>
        <taxon>Lachnospirales</taxon>
        <taxon>Anaerotignaceae</taxon>
        <taxon>Anaerotignum</taxon>
    </lineage>
</organism>
<dbReference type="OrthoDB" id="2085483at2"/>
<evidence type="ECO:0000313" key="3">
    <source>
        <dbReference type="Proteomes" id="UP000183975"/>
    </source>
</evidence>
<evidence type="ECO:0000259" key="1">
    <source>
        <dbReference type="Pfam" id="PF20612"/>
    </source>
</evidence>